<evidence type="ECO:0000313" key="11">
    <source>
        <dbReference type="Proteomes" id="UP000095492"/>
    </source>
</evidence>
<name>A0A173T7X7_EUBRA</name>
<dbReference type="GO" id="GO:0005886">
    <property type="term" value="C:plasma membrane"/>
    <property type="evidence" value="ECO:0007669"/>
    <property type="project" value="UniProtKB-SubCell"/>
</dbReference>
<keyword evidence="6 8" id="KW-1133">Transmembrane helix</keyword>
<feature type="transmembrane region" description="Helical" evidence="8">
    <location>
        <begin position="80"/>
        <end position="102"/>
    </location>
</feature>
<feature type="transmembrane region" description="Helical" evidence="8">
    <location>
        <begin position="41"/>
        <end position="59"/>
    </location>
</feature>
<reference evidence="9 11" key="1">
    <citation type="submission" date="2015-09" db="EMBL/GenBank/DDBJ databases">
        <authorList>
            <consortium name="Pathogen Informatics"/>
        </authorList>
    </citation>
    <scope>NUCLEOTIDE SEQUENCE [LARGE SCALE GENOMIC DNA]</scope>
    <source>
        <strain evidence="9 11">2789STDY5608891</strain>
    </source>
</reference>
<dbReference type="RefSeq" id="WP_055290111.1">
    <property type="nucleotide sequence ID" value="NZ_CP173382.1"/>
</dbReference>
<evidence type="ECO:0000256" key="1">
    <source>
        <dbReference type="ARBA" id="ARBA00004651"/>
    </source>
</evidence>
<evidence type="ECO:0000256" key="8">
    <source>
        <dbReference type="SAM" id="Phobius"/>
    </source>
</evidence>
<dbReference type="EMBL" id="WKRA01000017">
    <property type="protein sequence ID" value="MSD16569.1"/>
    <property type="molecule type" value="Genomic_DNA"/>
</dbReference>
<dbReference type="Proteomes" id="UP000431304">
    <property type="component" value="Unassembled WGS sequence"/>
</dbReference>
<keyword evidence="3" id="KW-0813">Transport</keyword>
<evidence type="ECO:0000256" key="3">
    <source>
        <dbReference type="ARBA" id="ARBA00022448"/>
    </source>
</evidence>
<sequence>MKFQDYIQKHKYLLLIIAVLLIMILGKTNTEWNLLRTVWEILLPFLVGCIMAFILNIPMRFIEKRLFRNKSDSYRVSTRIASFLLTLLIVITIIWLILFFMIPQLTNSFSMLNENITDFVPQFQSSMEHLNKKVPLVKHLMGMQTFDTQQILQTVSDFLKDSAKTITGSTISAIGSVFQGIVTGFLAFAFACYLLFQKEKLQMQVKKVIFAFCSEERAEKLFGICAMISRSFTRFFTGQCLEALILGGLFLLTLTIFRLPYALLISVVIACTALIPIFGAFVGCIFGVFLIFIVNPQQAVVFLIIFFVLQQIEGNLIYPHVVGNSVGLPSIWVLLAVIAGGKLMGIVGMFLFIPLASVCYTLFRQLVYDRLKEKIGKQSEDENRPGQ</sequence>
<organism evidence="9 11">
    <name type="scientific">Eubacterium ramulus</name>
    <dbReference type="NCBI Taxonomy" id="39490"/>
    <lineage>
        <taxon>Bacteria</taxon>
        <taxon>Bacillati</taxon>
        <taxon>Bacillota</taxon>
        <taxon>Clostridia</taxon>
        <taxon>Eubacteriales</taxon>
        <taxon>Eubacteriaceae</taxon>
        <taxon>Eubacterium</taxon>
    </lineage>
</organism>
<evidence type="ECO:0000256" key="2">
    <source>
        <dbReference type="ARBA" id="ARBA00009773"/>
    </source>
</evidence>
<feature type="transmembrane region" description="Helical" evidence="8">
    <location>
        <begin position="12"/>
        <end position="29"/>
    </location>
</feature>
<evidence type="ECO:0000256" key="5">
    <source>
        <dbReference type="ARBA" id="ARBA00022692"/>
    </source>
</evidence>
<comment type="similarity">
    <text evidence="2">Belongs to the autoinducer-2 exporter (AI-2E) (TC 2.A.86) family.</text>
</comment>
<keyword evidence="5 8" id="KW-0812">Transmembrane</keyword>
<feature type="transmembrane region" description="Helical" evidence="8">
    <location>
        <begin position="177"/>
        <end position="196"/>
    </location>
</feature>
<comment type="subcellular location">
    <subcellularLocation>
        <location evidence="1">Cell membrane</location>
        <topology evidence="1">Multi-pass membrane protein</topology>
    </subcellularLocation>
</comment>
<dbReference type="OrthoDB" id="9793390at2"/>
<evidence type="ECO:0000313" key="9">
    <source>
        <dbReference type="EMBL" id="CUM98007.1"/>
    </source>
</evidence>
<evidence type="ECO:0000313" key="12">
    <source>
        <dbReference type="Proteomes" id="UP000431304"/>
    </source>
</evidence>
<evidence type="ECO:0000256" key="7">
    <source>
        <dbReference type="ARBA" id="ARBA00023136"/>
    </source>
</evidence>
<evidence type="ECO:0000256" key="6">
    <source>
        <dbReference type="ARBA" id="ARBA00022989"/>
    </source>
</evidence>
<dbReference type="Pfam" id="PF01594">
    <property type="entry name" value="AI-2E_transport"/>
    <property type="match status" value="1"/>
</dbReference>
<dbReference type="PANTHER" id="PTHR21716">
    <property type="entry name" value="TRANSMEMBRANE PROTEIN"/>
    <property type="match status" value="1"/>
</dbReference>
<dbReference type="PANTHER" id="PTHR21716:SF53">
    <property type="entry name" value="PERMEASE PERM-RELATED"/>
    <property type="match status" value="1"/>
</dbReference>
<dbReference type="GeneID" id="97390711"/>
<feature type="transmembrane region" description="Helical" evidence="8">
    <location>
        <begin position="299"/>
        <end position="318"/>
    </location>
</feature>
<reference evidence="10 12" key="2">
    <citation type="journal article" date="2019" name="Nat. Med.">
        <title>A library of human gut bacterial isolates paired with longitudinal multiomics data enables mechanistic microbiome research.</title>
        <authorList>
            <person name="Poyet M."/>
            <person name="Groussin M."/>
            <person name="Gibbons S.M."/>
            <person name="Avila-Pacheco J."/>
            <person name="Jiang X."/>
            <person name="Kearney S.M."/>
            <person name="Perrotta A.R."/>
            <person name="Berdy B."/>
            <person name="Zhao S."/>
            <person name="Lieberman T.D."/>
            <person name="Swanson P.K."/>
            <person name="Smith M."/>
            <person name="Roesemann S."/>
            <person name="Alexander J.E."/>
            <person name="Rich S.A."/>
            <person name="Livny J."/>
            <person name="Vlamakis H."/>
            <person name="Clish C."/>
            <person name="Bullock K."/>
            <person name="Deik A."/>
            <person name="Scott J."/>
            <person name="Pierce K.A."/>
            <person name="Xavier R.J."/>
            <person name="Alm E.J."/>
        </authorList>
    </citation>
    <scope>NUCLEOTIDE SEQUENCE [LARGE SCALE GENOMIC DNA]</scope>
    <source>
        <strain evidence="10 12">BIOML-A3</strain>
    </source>
</reference>
<accession>A0A173T7X7</accession>
<dbReference type="AlphaFoldDB" id="A0A173T7X7"/>
<dbReference type="InterPro" id="IPR002549">
    <property type="entry name" value="AI-2E-like"/>
</dbReference>
<evidence type="ECO:0000313" key="10">
    <source>
        <dbReference type="EMBL" id="MSD16569.1"/>
    </source>
</evidence>
<dbReference type="EMBL" id="CYYA01000007">
    <property type="protein sequence ID" value="CUM98007.1"/>
    <property type="molecule type" value="Genomic_DNA"/>
</dbReference>
<dbReference type="Proteomes" id="UP000095492">
    <property type="component" value="Unassembled WGS sequence"/>
</dbReference>
<evidence type="ECO:0000256" key="4">
    <source>
        <dbReference type="ARBA" id="ARBA00022475"/>
    </source>
</evidence>
<keyword evidence="7 8" id="KW-0472">Membrane</keyword>
<proteinExistence type="inferred from homology"/>
<feature type="transmembrane region" description="Helical" evidence="8">
    <location>
        <begin position="330"/>
        <end position="363"/>
    </location>
</feature>
<feature type="transmembrane region" description="Helical" evidence="8">
    <location>
        <begin position="236"/>
        <end position="257"/>
    </location>
</feature>
<protein>
    <submittedName>
        <fullName evidence="10">AI-2E family transporter</fullName>
    </submittedName>
    <submittedName>
        <fullName evidence="9">Pheromone autoinducer 2 transporter</fullName>
    </submittedName>
</protein>
<feature type="transmembrane region" description="Helical" evidence="8">
    <location>
        <begin position="263"/>
        <end position="292"/>
    </location>
</feature>
<keyword evidence="4" id="KW-1003">Cell membrane</keyword>
<gene>
    <name evidence="9" type="primary">yhhT_2</name>
    <name evidence="9" type="ORF">ERS852448_01336</name>
    <name evidence="10" type="ORF">GKE72_10920</name>
</gene>
<dbReference type="GO" id="GO:0055085">
    <property type="term" value="P:transmembrane transport"/>
    <property type="evidence" value="ECO:0007669"/>
    <property type="project" value="TreeGrafter"/>
</dbReference>